<keyword evidence="3" id="KW-1185">Reference proteome</keyword>
<proteinExistence type="predicted"/>
<evidence type="ECO:0008006" key="4">
    <source>
        <dbReference type="Google" id="ProtNLM"/>
    </source>
</evidence>
<evidence type="ECO:0000313" key="2">
    <source>
        <dbReference type="EMBL" id="NCU18456.1"/>
    </source>
</evidence>
<organism evidence="2 3">
    <name type="scientific">Pallidibacillus pasinlerensis</name>
    <dbReference type="NCBI Taxonomy" id="2703818"/>
    <lineage>
        <taxon>Bacteria</taxon>
        <taxon>Bacillati</taxon>
        <taxon>Bacillota</taxon>
        <taxon>Bacilli</taxon>
        <taxon>Bacillales</taxon>
        <taxon>Bacillaceae</taxon>
        <taxon>Pallidibacillus</taxon>
    </lineage>
</organism>
<dbReference type="EMBL" id="JAACYS010000061">
    <property type="protein sequence ID" value="NCU18456.1"/>
    <property type="molecule type" value="Genomic_DNA"/>
</dbReference>
<accession>A0ABX0A7D5</accession>
<gene>
    <name evidence="2" type="ORF">GW534_12105</name>
</gene>
<evidence type="ECO:0000256" key="1">
    <source>
        <dbReference type="SAM" id="MobiDB-lite"/>
    </source>
</evidence>
<feature type="region of interest" description="Disordered" evidence="1">
    <location>
        <begin position="19"/>
        <end position="63"/>
    </location>
</feature>
<dbReference type="Proteomes" id="UP000743899">
    <property type="component" value="Unassembled WGS sequence"/>
</dbReference>
<dbReference type="RefSeq" id="WP_161921295.1">
    <property type="nucleotide sequence ID" value="NZ_JAACYS010000061.1"/>
</dbReference>
<protein>
    <recommendedName>
        <fullName evidence="4">Transporter</fullName>
    </recommendedName>
</protein>
<name>A0ABX0A7D5_9BACI</name>
<comment type="caution">
    <text evidence="2">The sequence shown here is derived from an EMBL/GenBank/DDBJ whole genome shotgun (WGS) entry which is preliminary data.</text>
</comment>
<evidence type="ECO:0000313" key="3">
    <source>
        <dbReference type="Proteomes" id="UP000743899"/>
    </source>
</evidence>
<feature type="compositionally biased region" description="Pro residues" evidence="1">
    <location>
        <begin position="21"/>
        <end position="45"/>
    </location>
</feature>
<reference evidence="2 3" key="1">
    <citation type="submission" date="2020-01" db="EMBL/GenBank/DDBJ databases">
        <title>A novel Bacillus sp. from Pasinler.</title>
        <authorList>
            <person name="Adiguzel A."/>
            <person name="Ay H."/>
            <person name="Baltaci M.O."/>
        </authorList>
    </citation>
    <scope>NUCLEOTIDE SEQUENCE [LARGE SCALE GENOMIC DNA]</scope>
    <source>
        <strain evidence="2 3">P1</strain>
    </source>
</reference>
<sequence>MSYDERQINIPNLFLGIFGPPQGPPGGGPPGFGPQFGPPSGPPTGGPGGQGGPPSGPPPSFVPQQQQVSLFAVDPGSMRGCLFRYTYVWLNNRQQFWFYPIFLGRRSVAGWRWTGWRWVYFGIDLRQVQSFTCV</sequence>